<gene>
    <name evidence="3" type="ORF">METZ01_LOCUS294080</name>
</gene>
<dbReference type="GO" id="GO:0008882">
    <property type="term" value="F:[glutamate-ammonia-ligase] adenylyltransferase activity"/>
    <property type="evidence" value="ECO:0007669"/>
    <property type="project" value="InterPro"/>
</dbReference>
<sequence length="142" mass="16280">VQDDPLFRRIRQHAEKRLRFSETQSDKARLTHLKEFLRLENEMLRRYHKKGDSGLRVARARAVLMDVLIQSLHGYALGLASDFLAKPKPIALIAIGGYGRGELSPHSDLDLMFLYPRAAAGKPLEALKKTMTREILYPLWDL</sequence>
<dbReference type="GO" id="GO:0016787">
    <property type="term" value="F:hydrolase activity"/>
    <property type="evidence" value="ECO:0007669"/>
    <property type="project" value="UniProtKB-KW"/>
</dbReference>
<protein>
    <recommendedName>
        <fullName evidence="2">Glutamate-ammonia ligase adenylyltransferase repeated domain-containing protein</fullName>
    </recommendedName>
</protein>
<evidence type="ECO:0000313" key="3">
    <source>
        <dbReference type="EMBL" id="SVC41226.1"/>
    </source>
</evidence>
<dbReference type="EMBL" id="UINC01089824">
    <property type="protein sequence ID" value="SVC41226.1"/>
    <property type="molecule type" value="Genomic_DNA"/>
</dbReference>
<evidence type="ECO:0000256" key="1">
    <source>
        <dbReference type="ARBA" id="ARBA00022801"/>
    </source>
</evidence>
<dbReference type="InterPro" id="IPR010043">
    <property type="entry name" value="UTase/UR"/>
</dbReference>
<dbReference type="InterPro" id="IPR005190">
    <property type="entry name" value="GlnE_rpt_dom"/>
</dbReference>
<feature type="domain" description="Glutamate-ammonia ligase adenylyltransferase repeated" evidence="2">
    <location>
        <begin position="85"/>
        <end position="121"/>
    </location>
</feature>
<dbReference type="InterPro" id="IPR043519">
    <property type="entry name" value="NT_sf"/>
</dbReference>
<organism evidence="3">
    <name type="scientific">marine metagenome</name>
    <dbReference type="NCBI Taxonomy" id="408172"/>
    <lineage>
        <taxon>unclassified sequences</taxon>
        <taxon>metagenomes</taxon>
        <taxon>ecological metagenomes</taxon>
    </lineage>
</organism>
<accession>A0A382LXC5</accession>
<dbReference type="GO" id="GO:0008773">
    <property type="term" value="F:[protein-PII] uridylyltransferase activity"/>
    <property type="evidence" value="ECO:0007669"/>
    <property type="project" value="InterPro"/>
</dbReference>
<dbReference type="PANTHER" id="PTHR47320:SF1">
    <property type="entry name" value="BIFUNCTIONAL URIDYLYLTRANSFERASE_URIDYLYL-REMOVING ENZYME"/>
    <property type="match status" value="1"/>
</dbReference>
<feature type="non-terminal residue" evidence="3">
    <location>
        <position position="142"/>
    </location>
</feature>
<keyword evidence="1" id="KW-0378">Hydrolase</keyword>
<name>A0A382LXC5_9ZZZZ</name>
<dbReference type="Gene3D" id="3.30.460.10">
    <property type="entry name" value="Beta Polymerase, domain 2"/>
    <property type="match status" value="1"/>
</dbReference>
<dbReference type="SUPFAM" id="SSF81301">
    <property type="entry name" value="Nucleotidyltransferase"/>
    <property type="match status" value="1"/>
</dbReference>
<proteinExistence type="predicted"/>
<dbReference type="AlphaFoldDB" id="A0A382LXC5"/>
<evidence type="ECO:0000259" key="2">
    <source>
        <dbReference type="Pfam" id="PF03710"/>
    </source>
</evidence>
<dbReference type="Pfam" id="PF03710">
    <property type="entry name" value="GlnE"/>
    <property type="match status" value="1"/>
</dbReference>
<feature type="non-terminal residue" evidence="3">
    <location>
        <position position="1"/>
    </location>
</feature>
<dbReference type="PANTHER" id="PTHR47320">
    <property type="entry name" value="BIFUNCTIONAL URIDYLYLTRANSFERASE/URIDYLYL-REMOVING ENZYME"/>
    <property type="match status" value="1"/>
</dbReference>
<reference evidence="3" key="1">
    <citation type="submission" date="2018-05" db="EMBL/GenBank/DDBJ databases">
        <authorList>
            <person name="Lanie J.A."/>
            <person name="Ng W.-L."/>
            <person name="Kazmierczak K.M."/>
            <person name="Andrzejewski T.M."/>
            <person name="Davidsen T.M."/>
            <person name="Wayne K.J."/>
            <person name="Tettelin H."/>
            <person name="Glass J.I."/>
            <person name="Rusch D."/>
            <person name="Podicherti R."/>
            <person name="Tsui H.-C.T."/>
            <person name="Winkler M.E."/>
        </authorList>
    </citation>
    <scope>NUCLEOTIDE SEQUENCE</scope>
</reference>